<protein>
    <recommendedName>
        <fullName evidence="3">Transmembrane protein</fullName>
    </recommendedName>
</protein>
<dbReference type="EMBL" id="CABFNB010000116">
    <property type="protein sequence ID" value="VTZ63148.1"/>
    <property type="molecule type" value="Genomic_DNA"/>
</dbReference>
<gene>
    <name evidence="2" type="ORF">EMEDMD4_490075</name>
</gene>
<organism evidence="2">
    <name type="scientific">Sinorhizobium medicae</name>
    <dbReference type="NCBI Taxonomy" id="110321"/>
    <lineage>
        <taxon>Bacteria</taxon>
        <taxon>Pseudomonadati</taxon>
        <taxon>Pseudomonadota</taxon>
        <taxon>Alphaproteobacteria</taxon>
        <taxon>Hyphomicrobiales</taxon>
        <taxon>Rhizobiaceae</taxon>
        <taxon>Sinorhizobium/Ensifer group</taxon>
        <taxon>Sinorhizobium</taxon>
    </lineage>
</organism>
<keyword evidence="1" id="KW-1133">Transmembrane helix</keyword>
<evidence type="ECO:0000313" key="2">
    <source>
        <dbReference type="EMBL" id="VTZ63148.1"/>
    </source>
</evidence>
<keyword evidence="1" id="KW-0472">Membrane</keyword>
<dbReference type="AlphaFoldDB" id="A0A508X022"/>
<evidence type="ECO:0000256" key="1">
    <source>
        <dbReference type="SAM" id="Phobius"/>
    </source>
</evidence>
<sequence length="74" mass="8178">MLADVFLEVDMRSASSVLLIALMGRIDLGIALLAFLLGVLCRIRLLRVGGYGSGFSRSLVAAIFRRNWRRTATH</sequence>
<accession>A0A508X022</accession>
<reference evidence="2" key="1">
    <citation type="submission" date="2019-06" db="EMBL/GenBank/DDBJ databases">
        <authorList>
            <person name="Le Quere A."/>
            <person name="Colella S."/>
        </authorList>
    </citation>
    <scope>NUCLEOTIDE SEQUENCE</scope>
    <source>
        <strain evidence="2">EmedicaeMD41</strain>
    </source>
</reference>
<dbReference type="Proteomes" id="UP000507954">
    <property type="component" value="Unassembled WGS sequence"/>
</dbReference>
<proteinExistence type="predicted"/>
<evidence type="ECO:0008006" key="3">
    <source>
        <dbReference type="Google" id="ProtNLM"/>
    </source>
</evidence>
<feature type="transmembrane region" description="Helical" evidence="1">
    <location>
        <begin position="17"/>
        <end position="40"/>
    </location>
</feature>
<keyword evidence="1" id="KW-0812">Transmembrane</keyword>
<name>A0A508X022_9HYPH</name>